<evidence type="ECO:0000313" key="1">
    <source>
        <dbReference type="EMBL" id="EDS74546.1"/>
    </source>
</evidence>
<dbReference type="AlphaFoldDB" id="B1C2Y8"/>
<comment type="caution">
    <text evidence="1">The sequence shown here is derived from an EMBL/GenBank/DDBJ whole genome shotgun (WGS) entry which is preliminary data.</text>
</comment>
<dbReference type="eggNOG" id="ENOG502Z8CI">
    <property type="taxonomic scope" value="Bacteria"/>
</dbReference>
<gene>
    <name evidence="1" type="ORF">CLOSPI_01601</name>
</gene>
<protein>
    <submittedName>
        <fullName evidence="1">Uncharacterized protein</fullName>
    </submittedName>
</protein>
<organism evidence="1 2">
    <name type="scientific">Thomasclavelia spiroformis DSM 1552</name>
    <dbReference type="NCBI Taxonomy" id="428126"/>
    <lineage>
        <taxon>Bacteria</taxon>
        <taxon>Bacillati</taxon>
        <taxon>Bacillota</taxon>
        <taxon>Erysipelotrichia</taxon>
        <taxon>Erysipelotrichales</taxon>
        <taxon>Coprobacillaceae</taxon>
        <taxon>Thomasclavelia</taxon>
    </lineage>
</organism>
<keyword evidence="2" id="KW-1185">Reference proteome</keyword>
<dbReference type="Proteomes" id="UP000004910">
    <property type="component" value="Unassembled WGS sequence"/>
</dbReference>
<reference evidence="1" key="2">
    <citation type="submission" date="2014-06" db="EMBL/GenBank/DDBJ databases">
        <title>Draft genome sequence of Clostridium spiroforme (DSM 1552).</title>
        <authorList>
            <person name="Sudarsanam P."/>
            <person name="Ley R."/>
            <person name="Guruge J."/>
            <person name="Turnbaugh P.J."/>
            <person name="Mahowald M."/>
            <person name="Liep D."/>
            <person name="Gordon J."/>
        </authorList>
    </citation>
    <scope>NUCLEOTIDE SEQUENCE</scope>
    <source>
        <strain evidence="1">DSM 1552</strain>
    </source>
</reference>
<evidence type="ECO:0000313" key="2">
    <source>
        <dbReference type="Proteomes" id="UP000004910"/>
    </source>
</evidence>
<dbReference type="HOGENOM" id="CLU_679182_0_0_9"/>
<sequence>MVKYSYKGGENMMHVCIHKYLEEHKSNYQGKYRCHSCVQTKQYEHKFHYYIRDIQFREINVFLTLDYSGSEIKSVFSVDLHEQEEEYITKDALKQILYINEYHTILKCDDFQEYIDSKNTEIMLEPLDYRNILDYLEYHRGINQETIDEFYEIFMPYLEKLMKMKNYRKFIDSVNLLLDKILYEYEWDGTTAKYLDTQYQFHLYYFRRIIRMVFEKLDVFYDQVKEYLLEAIWKLCTSQRFAFAIMTDFGNLVLSHYRVTKAIFKYVDNYLKDNNKDKNIVVAYLKAIFESDHEAFKEASMDVIRFVMNDMLTFANHDLQLAIGNSIVRSEGYDLLINLFSKDYNTFVFVCFPISTFPKEYHEKIREELEKAIRFYAGRMEHDEYRLSSFEQVSNINRLLMENYKEYGKNE</sequence>
<reference evidence="1" key="1">
    <citation type="submission" date="2008-02" db="EMBL/GenBank/DDBJ databases">
        <authorList>
            <person name="Fulton L."/>
            <person name="Clifton S."/>
            <person name="Fulton B."/>
            <person name="Xu J."/>
            <person name="Minx P."/>
            <person name="Pepin K.H."/>
            <person name="Johnson M."/>
            <person name="Thiruvilangam P."/>
            <person name="Bhonagiri V."/>
            <person name="Nash W.E."/>
            <person name="Mardis E.R."/>
            <person name="Wilson R.K."/>
        </authorList>
    </citation>
    <scope>NUCLEOTIDE SEQUENCE [LARGE SCALE GENOMIC DNA]</scope>
    <source>
        <strain evidence="1">DSM 1552</strain>
    </source>
</reference>
<dbReference type="EMBL" id="ABIK02000013">
    <property type="protein sequence ID" value="EDS74546.1"/>
    <property type="molecule type" value="Genomic_DNA"/>
</dbReference>
<proteinExistence type="predicted"/>
<accession>B1C2Y8</accession>
<name>B1C2Y8_9FIRM</name>
<dbReference type="STRING" id="428126.CLOSPI_01601"/>